<evidence type="ECO:0000313" key="4">
    <source>
        <dbReference type="EMBL" id="ATF27171.1"/>
    </source>
</evidence>
<dbReference type="PANTHER" id="PTHR43540:SF14">
    <property type="entry name" value="ISOCHORISMATASE"/>
    <property type="match status" value="1"/>
</dbReference>
<evidence type="ECO:0000256" key="1">
    <source>
        <dbReference type="ARBA" id="ARBA00006336"/>
    </source>
</evidence>
<keyword evidence="2 4" id="KW-0378">Hydrolase</keyword>
<accession>A0A1D2L5H9</accession>
<evidence type="ECO:0000256" key="2">
    <source>
        <dbReference type="ARBA" id="ARBA00022801"/>
    </source>
</evidence>
<dbReference type="InterPro" id="IPR050272">
    <property type="entry name" value="Isochorismatase-like_hydrls"/>
</dbReference>
<sequence>MKPLADALIIIDLQNGVCYNDTEIFNLSSLVTLINKRMLDYTSQGKNIIIVQHTDEDLIQGQSPWEVIPSLDKGKATHYIQKTHANSFYKTNLKELLEQEHINSIEICGAQTEYCVDATVKNAHALGYLIQMLRGGTTTYSNAFMSAENTVRFYENIWDNRFATFI</sequence>
<dbReference type="RefSeq" id="WP_069120063.1">
    <property type="nucleotide sequence ID" value="NZ_CP016841.1"/>
</dbReference>
<dbReference type="CDD" id="cd01014">
    <property type="entry name" value="nicotinamidase_related"/>
    <property type="match status" value="1"/>
</dbReference>
<name>A0A1D2L5H9_BROTH</name>
<organism evidence="4 5">
    <name type="scientific">Brochothrix thermosphacta</name>
    <name type="common">Microbacterium thermosphactum</name>
    <dbReference type="NCBI Taxonomy" id="2756"/>
    <lineage>
        <taxon>Bacteria</taxon>
        <taxon>Bacillati</taxon>
        <taxon>Bacillota</taxon>
        <taxon>Bacilli</taxon>
        <taxon>Bacillales</taxon>
        <taxon>Listeriaceae</taxon>
        <taxon>Brochothrix</taxon>
    </lineage>
</organism>
<feature type="domain" description="Isochorismatase-like" evidence="3">
    <location>
        <begin position="7"/>
        <end position="143"/>
    </location>
</feature>
<dbReference type="AlphaFoldDB" id="A0A1D2L5H9"/>
<proteinExistence type="inferred from homology"/>
<dbReference type="InterPro" id="IPR000868">
    <property type="entry name" value="Isochorismatase-like_dom"/>
</dbReference>
<dbReference type="PANTHER" id="PTHR43540">
    <property type="entry name" value="PEROXYUREIDOACRYLATE/UREIDOACRYLATE AMIDOHYDROLASE-RELATED"/>
    <property type="match status" value="1"/>
</dbReference>
<dbReference type="Gene3D" id="3.40.50.850">
    <property type="entry name" value="Isochorismatase-like"/>
    <property type="match status" value="1"/>
</dbReference>
<reference evidence="4 5" key="1">
    <citation type="submission" date="2017-09" db="EMBL/GenBank/DDBJ databases">
        <title>Complete Genome Sequences of Two Strains of the Meat Spoilage Bacterium Brochothrix thermosphacta Isolated from Ground Chicken.</title>
        <authorList>
            <person name="Paoli G.C."/>
            <person name="Wijey C."/>
            <person name="Chen C.-Y."/>
            <person name="Nguyen L."/>
            <person name="Yan X."/>
            <person name="Irwin P.L."/>
        </authorList>
    </citation>
    <scope>NUCLEOTIDE SEQUENCE [LARGE SCALE GENOMIC DNA]</scope>
    <source>
        <strain evidence="4 5">BI</strain>
    </source>
</reference>
<dbReference type="STRING" id="2756.BFR44_03355"/>
<gene>
    <name evidence="4" type="ORF">CNY62_12760</name>
</gene>
<dbReference type="EMBL" id="CP023483">
    <property type="protein sequence ID" value="ATF27171.1"/>
    <property type="molecule type" value="Genomic_DNA"/>
</dbReference>
<dbReference type="Pfam" id="PF00857">
    <property type="entry name" value="Isochorismatase"/>
    <property type="match status" value="1"/>
</dbReference>
<dbReference type="KEGG" id="bths:CNY62_12760"/>
<keyword evidence="5" id="KW-1185">Reference proteome</keyword>
<dbReference type="GO" id="GO:0016787">
    <property type="term" value="F:hydrolase activity"/>
    <property type="evidence" value="ECO:0007669"/>
    <property type="project" value="UniProtKB-KW"/>
</dbReference>
<dbReference type="InterPro" id="IPR036380">
    <property type="entry name" value="Isochorismatase-like_sf"/>
</dbReference>
<evidence type="ECO:0000313" key="5">
    <source>
        <dbReference type="Proteomes" id="UP000243591"/>
    </source>
</evidence>
<comment type="similarity">
    <text evidence="1">Belongs to the isochorismatase family.</text>
</comment>
<protein>
    <submittedName>
        <fullName evidence="4">Cysteine hydrolase</fullName>
    </submittedName>
</protein>
<dbReference type="OrthoDB" id="9785724at2"/>
<dbReference type="SUPFAM" id="SSF52499">
    <property type="entry name" value="Isochorismatase-like hydrolases"/>
    <property type="match status" value="1"/>
</dbReference>
<evidence type="ECO:0000259" key="3">
    <source>
        <dbReference type="Pfam" id="PF00857"/>
    </source>
</evidence>
<dbReference type="Proteomes" id="UP000243591">
    <property type="component" value="Chromosome"/>
</dbReference>